<dbReference type="GO" id="GO:0005777">
    <property type="term" value="C:peroxisome"/>
    <property type="evidence" value="ECO:0007669"/>
    <property type="project" value="TreeGrafter"/>
</dbReference>
<dbReference type="Proteomes" id="UP000319257">
    <property type="component" value="Unassembled WGS sequence"/>
</dbReference>
<gene>
    <name evidence="3" type="ORF">E0L32_010223</name>
</gene>
<dbReference type="PANTHER" id="PTHR13078:SF57">
    <property type="entry name" value="DEHYDRATASE, PUTATIVE (AFU_ORTHOLOGUE AFUA_5G00640)-RELATED"/>
    <property type="match status" value="1"/>
</dbReference>
<dbReference type="GeneID" id="41977670"/>
<dbReference type="STRING" id="1093900.A0A507AKN2"/>
<dbReference type="GO" id="GO:0006635">
    <property type="term" value="P:fatty acid beta-oxidation"/>
    <property type="evidence" value="ECO:0007669"/>
    <property type="project" value="TreeGrafter"/>
</dbReference>
<dbReference type="SUPFAM" id="SSF52096">
    <property type="entry name" value="ClpP/crotonase"/>
    <property type="match status" value="1"/>
</dbReference>
<dbReference type="InParanoid" id="A0A507AKN2"/>
<dbReference type="SUPFAM" id="SSF54637">
    <property type="entry name" value="Thioesterase/thiol ester dehydrase-isomerase"/>
    <property type="match status" value="1"/>
</dbReference>
<dbReference type="Pfam" id="PF22622">
    <property type="entry name" value="MFE-2_hydrat-2_N"/>
    <property type="match status" value="1"/>
</dbReference>
<dbReference type="GO" id="GO:0044594">
    <property type="term" value="F:17-beta-hydroxysteroid dehydrogenase (NAD+) activity"/>
    <property type="evidence" value="ECO:0007669"/>
    <property type="project" value="TreeGrafter"/>
</dbReference>
<dbReference type="InterPro" id="IPR029069">
    <property type="entry name" value="HotDog_dom_sf"/>
</dbReference>
<organism evidence="3 4">
    <name type="scientific">Thyridium curvatum</name>
    <dbReference type="NCBI Taxonomy" id="1093900"/>
    <lineage>
        <taxon>Eukaryota</taxon>
        <taxon>Fungi</taxon>
        <taxon>Dikarya</taxon>
        <taxon>Ascomycota</taxon>
        <taxon>Pezizomycotina</taxon>
        <taxon>Sordariomycetes</taxon>
        <taxon>Sordariomycetidae</taxon>
        <taxon>Thyridiales</taxon>
        <taxon>Thyridiaceae</taxon>
        <taxon>Thyridium</taxon>
    </lineage>
</organism>
<dbReference type="AlphaFoldDB" id="A0A507AKN2"/>
<dbReference type="Gene3D" id="3.90.226.10">
    <property type="entry name" value="2-enoyl-CoA Hydratase, Chain A, domain 1"/>
    <property type="match status" value="1"/>
</dbReference>
<dbReference type="Gene3D" id="3.10.129.10">
    <property type="entry name" value="Hotdog Thioesterase"/>
    <property type="match status" value="1"/>
</dbReference>
<evidence type="ECO:0000256" key="1">
    <source>
        <dbReference type="SAM" id="MobiDB-lite"/>
    </source>
</evidence>
<dbReference type="EMBL" id="SKBQ01000081">
    <property type="protein sequence ID" value="TPX08023.1"/>
    <property type="molecule type" value="Genomic_DNA"/>
</dbReference>
<accession>A0A507AKN2</accession>
<dbReference type="PANTHER" id="PTHR13078">
    <property type="entry name" value="PEROXISOMAL MULTIFUNCTIONAL ENZYME TYPE 2-RELATED"/>
    <property type="match status" value="1"/>
</dbReference>
<dbReference type="InterPro" id="IPR001753">
    <property type="entry name" value="Enoyl-CoA_hydra/iso"/>
</dbReference>
<comment type="caution">
    <text evidence="3">The sequence shown here is derived from an EMBL/GenBank/DDBJ whole genome shotgun (WGS) entry which is preliminary data.</text>
</comment>
<feature type="compositionally biased region" description="Basic residues" evidence="1">
    <location>
        <begin position="11"/>
        <end position="22"/>
    </location>
</feature>
<dbReference type="InterPro" id="IPR054357">
    <property type="entry name" value="MFE-2_N"/>
</dbReference>
<reference evidence="3 4" key="1">
    <citation type="submission" date="2019-06" db="EMBL/GenBank/DDBJ databases">
        <title>Draft genome sequence of the filamentous fungus Phialemoniopsis curvata isolated from diesel fuel.</title>
        <authorList>
            <person name="Varaljay V.A."/>
            <person name="Lyon W.J."/>
            <person name="Crouch A.L."/>
            <person name="Drake C.E."/>
            <person name="Hollomon J.M."/>
            <person name="Nadeau L.J."/>
            <person name="Nunn H.S."/>
            <person name="Stevenson B.S."/>
            <person name="Bojanowski C.L."/>
            <person name="Crookes-Goodson W.J."/>
        </authorList>
    </citation>
    <scope>NUCLEOTIDE SEQUENCE [LARGE SCALE GENOMIC DNA]</scope>
    <source>
        <strain evidence="3 4">D216</strain>
    </source>
</reference>
<keyword evidence="4" id="KW-1185">Reference proteome</keyword>
<feature type="domain" description="Peroxisomal multifunctional enzyme type 2-like N-terminal" evidence="2">
    <location>
        <begin position="154"/>
        <end position="269"/>
    </location>
</feature>
<sequence length="309" mass="33798">MHVGKMPTTSSKRHPPTTKHSKLSFPDDNVLLVEINRPKALNSLTIAASHELDEVFQWFDDESNLRVAIITGVGKAFCAGADLKAEDGESVVGRALDYARLIAANSPDATIVTREGLNMGLEALGVADASRLFLEGWSRRIYEGTNIQEGLDAFELDKDFAVFPTYPLALVFKLDSQEVIDFYSTQKSVKIPGVPPLDPTRLVDGDRSIEIFKPLPVTSAGRDFEFRSTVLGVYDKGKAGTVVKSQDDLVDADTGEIYARITGCLFYVGQGGWGGPRGPREARCLPPDGRDPDETFFVDVGNESAHLYR</sequence>
<dbReference type="OrthoDB" id="60204at2759"/>
<dbReference type="CDD" id="cd06558">
    <property type="entry name" value="crotonase-like"/>
    <property type="match status" value="1"/>
</dbReference>
<name>A0A507AKN2_9PEZI</name>
<dbReference type="GO" id="GO:0004300">
    <property type="term" value="F:enoyl-CoA hydratase activity"/>
    <property type="evidence" value="ECO:0007669"/>
    <property type="project" value="TreeGrafter"/>
</dbReference>
<dbReference type="GO" id="GO:0003857">
    <property type="term" value="F:(3S)-3-hydroxyacyl-CoA dehydrogenase (NAD+) activity"/>
    <property type="evidence" value="ECO:0007669"/>
    <property type="project" value="TreeGrafter"/>
</dbReference>
<dbReference type="InterPro" id="IPR029045">
    <property type="entry name" value="ClpP/crotonase-like_dom_sf"/>
</dbReference>
<evidence type="ECO:0000313" key="4">
    <source>
        <dbReference type="Proteomes" id="UP000319257"/>
    </source>
</evidence>
<feature type="region of interest" description="Disordered" evidence="1">
    <location>
        <begin position="1"/>
        <end position="23"/>
    </location>
</feature>
<dbReference type="RefSeq" id="XP_030989734.1">
    <property type="nucleotide sequence ID" value="XM_031132817.1"/>
</dbReference>
<proteinExistence type="predicted"/>
<dbReference type="Pfam" id="PF00378">
    <property type="entry name" value="ECH_1"/>
    <property type="match status" value="1"/>
</dbReference>
<protein>
    <recommendedName>
        <fullName evidence="2">Peroxisomal multifunctional enzyme type 2-like N-terminal domain-containing protein</fullName>
    </recommendedName>
</protein>
<evidence type="ECO:0000313" key="3">
    <source>
        <dbReference type="EMBL" id="TPX08023.1"/>
    </source>
</evidence>
<evidence type="ECO:0000259" key="2">
    <source>
        <dbReference type="Pfam" id="PF22622"/>
    </source>
</evidence>